<dbReference type="PANTHER" id="PTHR31640:SF1">
    <property type="entry name" value="BRIDGE-LIKE LIPID TRANSFER PROTEIN FAMILY MEMBER 1"/>
    <property type="match status" value="1"/>
</dbReference>
<name>A0A1I8PVW9_STOCA</name>
<evidence type="ECO:0000313" key="3">
    <source>
        <dbReference type="EnsemblMetazoa" id="SCAU011596-PA"/>
    </source>
</evidence>
<dbReference type="InterPro" id="IPR056742">
    <property type="entry name" value="BLTP1_C"/>
</dbReference>
<dbReference type="VEuPathDB" id="VectorBase:SCAU011596"/>
<dbReference type="GO" id="GO:0048488">
    <property type="term" value="P:synaptic vesicle endocytosis"/>
    <property type="evidence" value="ECO:0007669"/>
    <property type="project" value="TreeGrafter"/>
</dbReference>
<organism evidence="3 4">
    <name type="scientific">Stomoxys calcitrans</name>
    <name type="common">Stable fly</name>
    <name type="synonym">Conops calcitrans</name>
    <dbReference type="NCBI Taxonomy" id="35570"/>
    <lineage>
        <taxon>Eukaryota</taxon>
        <taxon>Metazoa</taxon>
        <taxon>Ecdysozoa</taxon>
        <taxon>Arthropoda</taxon>
        <taxon>Hexapoda</taxon>
        <taxon>Insecta</taxon>
        <taxon>Pterygota</taxon>
        <taxon>Neoptera</taxon>
        <taxon>Endopterygota</taxon>
        <taxon>Diptera</taxon>
        <taxon>Brachycera</taxon>
        <taxon>Muscomorpha</taxon>
        <taxon>Muscoidea</taxon>
        <taxon>Muscidae</taxon>
        <taxon>Stomoxys</taxon>
    </lineage>
</organism>
<dbReference type="PANTHER" id="PTHR31640">
    <property type="entry name" value="TRANSMEMBRANE PROTEIN KIAA1109"/>
    <property type="match status" value="1"/>
</dbReference>
<feature type="compositionally biased region" description="Low complexity" evidence="1">
    <location>
        <begin position="357"/>
        <end position="381"/>
    </location>
</feature>
<feature type="compositionally biased region" description="Low complexity" evidence="1">
    <location>
        <begin position="434"/>
        <end position="460"/>
    </location>
</feature>
<proteinExistence type="predicted"/>
<keyword evidence="4" id="KW-1185">Reference proteome</keyword>
<dbReference type="Proteomes" id="UP000095300">
    <property type="component" value="Unassembled WGS sequence"/>
</dbReference>
<evidence type="ECO:0000259" key="2">
    <source>
        <dbReference type="SMART" id="SM01220"/>
    </source>
</evidence>
<evidence type="ECO:0000256" key="1">
    <source>
        <dbReference type="SAM" id="MobiDB-lite"/>
    </source>
</evidence>
<evidence type="ECO:0000313" key="4">
    <source>
        <dbReference type="Proteomes" id="UP000095300"/>
    </source>
</evidence>
<feature type="domain" description="Bridge-like lipid transfer protein family member 1 C-terminal" evidence="2">
    <location>
        <begin position="1"/>
        <end position="547"/>
    </location>
</feature>
<dbReference type="InterPro" id="IPR033616">
    <property type="entry name" value="BLTP1"/>
</dbReference>
<reference evidence="3" key="1">
    <citation type="submission" date="2020-05" db="UniProtKB">
        <authorList>
            <consortium name="EnsemblMetazoa"/>
        </authorList>
    </citation>
    <scope>IDENTIFICATION</scope>
    <source>
        <strain evidence="3">USDA</strain>
    </source>
</reference>
<gene>
    <name evidence="3" type="primary">106094505</name>
</gene>
<sequence length="562" mass="62901">MISKSTTADLLKMYYKLEEFFTQQFKSSKRVFSSLEPRLHERNTSMKRRQHMKKKISGGGGNEAPSLDIGNTDARHHRHWQKPLEIVAGLVVPTLVTRLPRNGNVLGGSVKLHGNNISLACFHGINFKSKSWALFSLKSPFINFTTEAHQDSDTREVFVTQTLTSCLGQNAEGQQQNHSMAIVSRISRNIVFPPQFKTLNEWFHYAFANSEIDAVDRFPILECDREIASNSIERARSASSSTASSTKSQDREVIFALPSLHLHFRTEHKQGPSTPQPSDIKPEVICSFTTEFDDHIFVTVDADAFFFLHDLITSYVKEKEKVIGAQSARAASPNLSQNLKHQLKPYVADEIHKEPQNLQSNSNTSSASNTLSSKNASSTALDINQSQQSMTAQHLTSSNHNINNDTKDSTTNKASNINMNPTSTAATILSHTNSNSATSATAASASSSQNQPSTSQNTATGDSSNDTDLESFFRDWRHFECQTWHLEPTVRILYWAGKSIEPYGIDYILNKLGFSHARTTIPKWLQRGFMDPLDKVQALMMLQLLNMIRENKQESSTKNNKN</sequence>
<dbReference type="SMART" id="SM01220">
    <property type="entry name" value="FSA_C"/>
    <property type="match status" value="1"/>
</dbReference>
<dbReference type="EnsemblMetazoa" id="SCAU011596-RA">
    <property type="protein sequence ID" value="SCAU011596-PA"/>
    <property type="gene ID" value="SCAU011596"/>
</dbReference>
<feature type="region of interest" description="Disordered" evidence="1">
    <location>
        <begin position="434"/>
        <end position="466"/>
    </location>
</feature>
<dbReference type="AlphaFoldDB" id="A0A1I8PVW9"/>
<feature type="region of interest" description="Disordered" evidence="1">
    <location>
        <begin position="355"/>
        <end position="420"/>
    </location>
</feature>
<dbReference type="Pfam" id="PF25040">
    <property type="entry name" value="BLTP1_C"/>
    <property type="match status" value="2"/>
</dbReference>
<feature type="compositionally biased region" description="Polar residues" evidence="1">
    <location>
        <begin position="411"/>
        <end position="420"/>
    </location>
</feature>
<accession>A0A1I8PVW9</accession>
<dbReference type="GO" id="GO:0098793">
    <property type="term" value="C:presynapse"/>
    <property type="evidence" value="ECO:0007669"/>
    <property type="project" value="GOC"/>
</dbReference>
<protein>
    <recommendedName>
        <fullName evidence="2">Bridge-like lipid transfer protein family member 1 C-terminal domain-containing protein</fullName>
    </recommendedName>
</protein>
<feature type="compositionally biased region" description="Polar residues" evidence="1">
    <location>
        <begin position="382"/>
        <end position="404"/>
    </location>
</feature>